<dbReference type="KEGG" id="poz:I0K15_18255"/>
<dbReference type="PROSITE" id="PS51186">
    <property type="entry name" value="GNAT"/>
    <property type="match status" value="1"/>
</dbReference>
<dbReference type="PANTHER" id="PTHR43877">
    <property type="entry name" value="AMINOALKYLPHOSPHONATE N-ACETYLTRANSFERASE-RELATED-RELATED"/>
    <property type="match status" value="1"/>
</dbReference>
<feature type="domain" description="N-acetyltransferase" evidence="3">
    <location>
        <begin position="1"/>
        <end position="148"/>
    </location>
</feature>
<evidence type="ECO:0000313" key="5">
    <source>
        <dbReference type="Proteomes" id="UP000594800"/>
    </source>
</evidence>
<dbReference type="InterPro" id="IPR016181">
    <property type="entry name" value="Acyl_CoA_acyltransferase"/>
</dbReference>
<dbReference type="Gene3D" id="3.40.630.30">
    <property type="match status" value="1"/>
</dbReference>
<evidence type="ECO:0000313" key="4">
    <source>
        <dbReference type="EMBL" id="QPH53697.1"/>
    </source>
</evidence>
<dbReference type="Pfam" id="PF00583">
    <property type="entry name" value="Acetyltransf_1"/>
    <property type="match status" value="1"/>
</dbReference>
<dbReference type="GO" id="GO:0016747">
    <property type="term" value="F:acyltransferase activity, transferring groups other than amino-acyl groups"/>
    <property type="evidence" value="ECO:0007669"/>
    <property type="project" value="InterPro"/>
</dbReference>
<dbReference type="InterPro" id="IPR050832">
    <property type="entry name" value="Bact_Acetyltransf"/>
</dbReference>
<organism evidence="4 5">
    <name type="scientific">Pontivivens ytuae</name>
    <dbReference type="NCBI Taxonomy" id="2789856"/>
    <lineage>
        <taxon>Bacteria</taxon>
        <taxon>Pseudomonadati</taxon>
        <taxon>Pseudomonadota</taxon>
        <taxon>Alphaproteobacteria</taxon>
        <taxon>Rhodobacterales</taxon>
        <taxon>Paracoccaceae</taxon>
        <taxon>Pontivivens</taxon>
    </lineage>
</organism>
<keyword evidence="1 4" id="KW-0808">Transferase</keyword>
<keyword evidence="2" id="KW-0012">Acyltransferase</keyword>
<evidence type="ECO:0000256" key="1">
    <source>
        <dbReference type="ARBA" id="ARBA00022679"/>
    </source>
</evidence>
<reference evidence="4 5" key="1">
    <citation type="submission" date="2020-11" db="EMBL/GenBank/DDBJ databases">
        <title>Description of Pontivivens ytuae sp. nov. isolated from deep sea sediment of Mariana Trench.</title>
        <authorList>
            <person name="Wang Z."/>
            <person name="Sun Q.-L."/>
            <person name="Xu X.-D."/>
            <person name="Tang Y.-Z."/>
            <person name="Zhang J."/>
        </authorList>
    </citation>
    <scope>NUCLEOTIDE SEQUENCE [LARGE SCALE GENOMIC DNA]</scope>
    <source>
        <strain evidence="4 5">MT2928</strain>
    </source>
</reference>
<dbReference type="RefSeq" id="WP_196102906.1">
    <property type="nucleotide sequence ID" value="NZ_CP064942.1"/>
</dbReference>
<proteinExistence type="predicted"/>
<dbReference type="AlphaFoldDB" id="A0A7S9LR56"/>
<dbReference type="SUPFAM" id="SSF55729">
    <property type="entry name" value="Acyl-CoA N-acyltransferases (Nat)"/>
    <property type="match status" value="1"/>
</dbReference>
<evidence type="ECO:0000259" key="3">
    <source>
        <dbReference type="PROSITE" id="PS51186"/>
    </source>
</evidence>
<dbReference type="Proteomes" id="UP000594800">
    <property type="component" value="Chromosome"/>
</dbReference>
<dbReference type="EMBL" id="CP064942">
    <property type="protein sequence ID" value="QPH53697.1"/>
    <property type="molecule type" value="Genomic_DNA"/>
</dbReference>
<dbReference type="CDD" id="cd04301">
    <property type="entry name" value="NAT_SF"/>
    <property type="match status" value="1"/>
</dbReference>
<accession>A0A7S9LR56</accession>
<keyword evidence="5" id="KW-1185">Reference proteome</keyword>
<sequence length="148" mass="15980">MIIREAVAADLPAILALLAEDRRGAVEDSDPADPQVLTAFTTITEDPRERLLVVEEDGRIVGTAQLSLLPGLSNGGRPRAQIEAVRIASDRRGAGLGAALIAFCIAEARRHGCWVVQLTSNATRTDARRFYERQGFSASHTGFKLVLD</sequence>
<gene>
    <name evidence="4" type="ORF">I0K15_18255</name>
</gene>
<dbReference type="InterPro" id="IPR000182">
    <property type="entry name" value="GNAT_dom"/>
</dbReference>
<protein>
    <submittedName>
        <fullName evidence="4">GNAT family N-acetyltransferase</fullName>
    </submittedName>
</protein>
<evidence type="ECO:0000256" key="2">
    <source>
        <dbReference type="ARBA" id="ARBA00023315"/>
    </source>
</evidence>
<name>A0A7S9LR56_9RHOB</name>